<reference evidence="2" key="1">
    <citation type="journal article" date="2014" name="Int. J. Syst. Evol. Microbiol.">
        <title>Complete genome sequence of Corynebacterium casei LMG S-19264T (=DSM 44701T), isolated from a smear-ripened cheese.</title>
        <authorList>
            <consortium name="US DOE Joint Genome Institute (JGI-PGF)"/>
            <person name="Walter F."/>
            <person name="Albersmeier A."/>
            <person name="Kalinowski J."/>
            <person name="Ruckert C."/>
        </authorList>
    </citation>
    <scope>NUCLEOTIDE SEQUENCE</scope>
    <source>
        <strain evidence="2">JCM 4714</strain>
    </source>
</reference>
<reference evidence="2" key="2">
    <citation type="submission" date="2020-09" db="EMBL/GenBank/DDBJ databases">
        <authorList>
            <person name="Sun Q."/>
            <person name="Ohkuma M."/>
        </authorList>
    </citation>
    <scope>NUCLEOTIDE SEQUENCE</scope>
    <source>
        <strain evidence="2">JCM 4714</strain>
    </source>
</reference>
<evidence type="ECO:0000313" key="3">
    <source>
        <dbReference type="Proteomes" id="UP000655443"/>
    </source>
</evidence>
<gene>
    <name evidence="2" type="ORF">GCM10010339_83120</name>
</gene>
<dbReference type="Gene3D" id="3.40.50.300">
    <property type="entry name" value="P-loop containing nucleotide triphosphate hydrolases"/>
    <property type="match status" value="1"/>
</dbReference>
<organism evidence="2 3">
    <name type="scientific">Streptomyces alanosinicus</name>
    <dbReference type="NCBI Taxonomy" id="68171"/>
    <lineage>
        <taxon>Bacteria</taxon>
        <taxon>Bacillati</taxon>
        <taxon>Actinomycetota</taxon>
        <taxon>Actinomycetes</taxon>
        <taxon>Kitasatosporales</taxon>
        <taxon>Streptomycetaceae</taxon>
        <taxon>Streptomyces</taxon>
    </lineage>
</organism>
<accession>A0A918YS31</accession>
<feature type="domain" description="NACHT" evidence="1">
    <location>
        <begin position="23"/>
        <end position="114"/>
    </location>
</feature>
<keyword evidence="3" id="KW-1185">Reference proteome</keyword>
<dbReference type="Proteomes" id="UP000655443">
    <property type="component" value="Unassembled WGS sequence"/>
</dbReference>
<name>A0A918YS31_9ACTN</name>
<comment type="caution">
    <text evidence="2">The sequence shown here is derived from an EMBL/GenBank/DDBJ whole genome shotgun (WGS) entry which is preliminary data.</text>
</comment>
<dbReference type="Pfam" id="PF05729">
    <property type="entry name" value="NACHT"/>
    <property type="match status" value="1"/>
</dbReference>
<protein>
    <recommendedName>
        <fullName evidence="1">NACHT domain-containing protein</fullName>
    </recommendedName>
</protein>
<dbReference type="PROSITE" id="PS50837">
    <property type="entry name" value="NACHT"/>
    <property type="match status" value="1"/>
</dbReference>
<dbReference type="EMBL" id="BMVG01000046">
    <property type="protein sequence ID" value="GHE14008.1"/>
    <property type="molecule type" value="Genomic_DNA"/>
</dbReference>
<dbReference type="InterPro" id="IPR007111">
    <property type="entry name" value="NACHT_NTPase"/>
</dbReference>
<proteinExistence type="predicted"/>
<sequence>MAGAERGARQSFGPEWADLNRCVPFVLRLRSFNTPEGLPMPEDFLTASGVPLRAPQSWVEELLGSGRALVLVDGVDEVPPRLRSRTEQWLKSLITAFPRARFMVTTRPSAVPED</sequence>
<dbReference type="InterPro" id="IPR027417">
    <property type="entry name" value="P-loop_NTPase"/>
</dbReference>
<evidence type="ECO:0000259" key="1">
    <source>
        <dbReference type="PROSITE" id="PS50837"/>
    </source>
</evidence>
<evidence type="ECO:0000313" key="2">
    <source>
        <dbReference type="EMBL" id="GHE14008.1"/>
    </source>
</evidence>
<dbReference type="AlphaFoldDB" id="A0A918YS31"/>